<dbReference type="Pfam" id="PF00149">
    <property type="entry name" value="Metallophos"/>
    <property type="match status" value="1"/>
</dbReference>
<feature type="domain" description="Calcineurin-like phosphoesterase" evidence="1">
    <location>
        <begin position="7"/>
        <end position="144"/>
    </location>
</feature>
<protein>
    <recommendedName>
        <fullName evidence="1">Calcineurin-like phosphoesterase domain-containing protein</fullName>
    </recommendedName>
</protein>
<sequence>MGTKYRVTSDLHYWHKNILNFESSKRFRGDLYKTVEQMNQDLTVKFNHGANADTVTFVLGDFCFGHGKQVIKRLEEILDELVGHIVLVKGNHDNFDAIKTFKKRGHDVCDYYEFNDYEQKICMSHYPFAAWNKSHYGSVFLHGHCHGSYSAKGRILDVGWDVHGRILDLPEAYQMCMEKDIFTADGH</sequence>
<evidence type="ECO:0000313" key="2">
    <source>
        <dbReference type="EMBL" id="UDW09949.1"/>
    </source>
</evidence>
<organism evidence="2">
    <name type="scientific">Escherichia phage 18-1-2</name>
    <dbReference type="NCBI Taxonomy" id="2883041"/>
    <lineage>
        <taxon>Viruses</taxon>
        <taxon>Duplodnaviria</taxon>
        <taxon>Heunggongvirae</taxon>
        <taxon>Uroviricota</taxon>
        <taxon>Caudoviricetes</taxon>
        <taxon>Vequintavirinae</taxon>
        <taxon>Avunavirus</taxon>
    </lineage>
</organism>
<name>A0A8K1QTZ4_9CAUD</name>
<reference evidence="2" key="1">
    <citation type="submission" date="2021-09" db="EMBL/GenBank/DDBJ databases">
        <authorList>
            <person name="Huang Q."/>
            <person name="Tao Y."/>
        </authorList>
    </citation>
    <scope>NUCLEOTIDE SEQUENCE</scope>
</reference>
<dbReference type="InterPro" id="IPR029052">
    <property type="entry name" value="Metallo-depent_PP-like"/>
</dbReference>
<dbReference type="GO" id="GO:0016787">
    <property type="term" value="F:hydrolase activity"/>
    <property type="evidence" value="ECO:0007669"/>
    <property type="project" value="InterPro"/>
</dbReference>
<dbReference type="InterPro" id="IPR004843">
    <property type="entry name" value="Calcineurin-like_PHP"/>
</dbReference>
<accession>A0A8K1QTZ4</accession>
<proteinExistence type="predicted"/>
<dbReference type="Gene3D" id="3.60.21.10">
    <property type="match status" value="1"/>
</dbReference>
<dbReference type="SUPFAM" id="SSF56300">
    <property type="entry name" value="Metallo-dependent phosphatases"/>
    <property type="match status" value="1"/>
</dbReference>
<evidence type="ECO:0000259" key="1">
    <source>
        <dbReference type="Pfam" id="PF00149"/>
    </source>
</evidence>
<dbReference type="EMBL" id="OK136181">
    <property type="protein sequence ID" value="UDW09949.1"/>
    <property type="molecule type" value="Genomic_DNA"/>
</dbReference>